<proteinExistence type="predicted"/>
<dbReference type="STRING" id="1965070.A0A3S3Q9P0"/>
<name>A0A3S3Q9P0_9ACAR</name>
<dbReference type="InterPro" id="IPR001304">
    <property type="entry name" value="C-type_lectin-like"/>
</dbReference>
<organism evidence="2 3">
    <name type="scientific">Dinothrombium tinctorium</name>
    <dbReference type="NCBI Taxonomy" id="1965070"/>
    <lineage>
        <taxon>Eukaryota</taxon>
        <taxon>Metazoa</taxon>
        <taxon>Ecdysozoa</taxon>
        <taxon>Arthropoda</taxon>
        <taxon>Chelicerata</taxon>
        <taxon>Arachnida</taxon>
        <taxon>Acari</taxon>
        <taxon>Acariformes</taxon>
        <taxon>Trombidiformes</taxon>
        <taxon>Prostigmata</taxon>
        <taxon>Anystina</taxon>
        <taxon>Parasitengona</taxon>
        <taxon>Trombidioidea</taxon>
        <taxon>Trombidiidae</taxon>
        <taxon>Dinothrombium</taxon>
    </lineage>
</organism>
<dbReference type="InterPro" id="IPR050111">
    <property type="entry name" value="C-type_lectin/snaclec_domain"/>
</dbReference>
<dbReference type="InterPro" id="IPR016186">
    <property type="entry name" value="C-type_lectin-like/link_sf"/>
</dbReference>
<dbReference type="OrthoDB" id="441660at2759"/>
<evidence type="ECO:0000313" key="2">
    <source>
        <dbReference type="EMBL" id="RWS05898.1"/>
    </source>
</evidence>
<dbReference type="PANTHER" id="PTHR22803">
    <property type="entry name" value="MANNOSE, PHOSPHOLIPASE, LECTIN RECEPTOR RELATED"/>
    <property type="match status" value="1"/>
</dbReference>
<evidence type="ECO:0000259" key="1">
    <source>
        <dbReference type="PROSITE" id="PS50041"/>
    </source>
</evidence>
<keyword evidence="2" id="KW-0430">Lectin</keyword>
<dbReference type="SUPFAM" id="SSF56436">
    <property type="entry name" value="C-type lectin-like"/>
    <property type="match status" value="1"/>
</dbReference>
<evidence type="ECO:0000313" key="3">
    <source>
        <dbReference type="Proteomes" id="UP000285301"/>
    </source>
</evidence>
<feature type="domain" description="C-type lectin" evidence="1">
    <location>
        <begin position="1"/>
        <end position="89"/>
    </location>
</feature>
<gene>
    <name evidence="2" type="ORF">B4U79_18289</name>
</gene>
<dbReference type="PROSITE" id="PS50041">
    <property type="entry name" value="C_TYPE_LECTIN_2"/>
    <property type="match status" value="1"/>
</dbReference>
<reference evidence="2 3" key="1">
    <citation type="journal article" date="2018" name="Gigascience">
        <title>Genomes of trombidid mites reveal novel predicted allergens and laterally-transferred genes associated with secondary metabolism.</title>
        <authorList>
            <person name="Dong X."/>
            <person name="Chaisiri K."/>
            <person name="Xia D."/>
            <person name="Armstrong S.D."/>
            <person name="Fang Y."/>
            <person name="Donnelly M.J."/>
            <person name="Kadowaki T."/>
            <person name="McGarry J.W."/>
            <person name="Darby A.C."/>
            <person name="Makepeace B.L."/>
        </authorList>
    </citation>
    <scope>NUCLEOTIDE SEQUENCE [LARGE SCALE GENOMIC DNA]</scope>
    <source>
        <strain evidence="2">UoL-WK</strain>
    </source>
</reference>
<dbReference type="InterPro" id="IPR016187">
    <property type="entry name" value="CTDL_fold"/>
</dbReference>
<dbReference type="CDD" id="cd00037">
    <property type="entry name" value="CLECT"/>
    <property type="match status" value="1"/>
</dbReference>
<dbReference type="Proteomes" id="UP000285301">
    <property type="component" value="Unassembled WGS sequence"/>
</dbReference>
<dbReference type="EMBL" id="NCKU01004463">
    <property type="protein sequence ID" value="RWS05898.1"/>
    <property type="molecule type" value="Genomic_DNA"/>
</dbReference>
<dbReference type="AlphaFoldDB" id="A0A3S3Q9P0"/>
<dbReference type="Gene3D" id="3.10.100.10">
    <property type="entry name" value="Mannose-Binding Protein A, subunit A"/>
    <property type="match status" value="1"/>
</dbReference>
<sequence length="163" mass="19314">MVTIHSLDELNYLVSKSESNMNDCFWLGGVQAKKKTPLYKWLDGSKFSFSKWRKNEPDHTLYDLDCIGIALCDYFGDAPCDRTFKKLCQKLYYENLSQANNSNQFEEEIIKLHDLVLKLNETTRVNKKISRIESHIQLQFLIKIEVKMFIVILEKLRRLIRKF</sequence>
<keyword evidence="3" id="KW-1185">Reference proteome</keyword>
<protein>
    <submittedName>
        <fullName evidence="2">C-type lectin domain family 4 member G-like protein</fullName>
    </submittedName>
</protein>
<dbReference type="GO" id="GO:0030246">
    <property type="term" value="F:carbohydrate binding"/>
    <property type="evidence" value="ECO:0007669"/>
    <property type="project" value="UniProtKB-KW"/>
</dbReference>
<accession>A0A3S3Q9P0</accession>
<comment type="caution">
    <text evidence="2">The sequence shown here is derived from an EMBL/GenBank/DDBJ whole genome shotgun (WGS) entry which is preliminary data.</text>
</comment>